<protein>
    <submittedName>
        <fullName evidence="1">Unnamed protein product</fullName>
    </submittedName>
</protein>
<gene>
    <name evidence="1" type="ORF">Plil01_001456800</name>
</gene>
<keyword evidence="2" id="KW-1185">Reference proteome</keyword>
<comment type="caution">
    <text evidence="1">The sequence shown here is derived from an EMBL/GenBank/DDBJ whole genome shotgun (WGS) entry which is preliminary data.</text>
</comment>
<dbReference type="OrthoDB" id="119163at2759"/>
<dbReference type="AlphaFoldDB" id="A0A9W6X9D6"/>
<accession>A0A9W6X9D6</accession>
<dbReference type="Proteomes" id="UP001165083">
    <property type="component" value="Unassembled WGS sequence"/>
</dbReference>
<reference evidence="1" key="1">
    <citation type="submission" date="2023-04" db="EMBL/GenBank/DDBJ databases">
        <title>Phytophthora lilii NBRC 32176.</title>
        <authorList>
            <person name="Ichikawa N."/>
            <person name="Sato H."/>
            <person name="Tonouchi N."/>
        </authorList>
    </citation>
    <scope>NUCLEOTIDE SEQUENCE</scope>
    <source>
        <strain evidence="1">NBRC 32176</strain>
    </source>
</reference>
<evidence type="ECO:0000313" key="1">
    <source>
        <dbReference type="EMBL" id="GMF34180.1"/>
    </source>
</evidence>
<name>A0A9W6X9D6_9STRA</name>
<organism evidence="1 2">
    <name type="scientific">Phytophthora lilii</name>
    <dbReference type="NCBI Taxonomy" id="2077276"/>
    <lineage>
        <taxon>Eukaryota</taxon>
        <taxon>Sar</taxon>
        <taxon>Stramenopiles</taxon>
        <taxon>Oomycota</taxon>
        <taxon>Peronosporomycetes</taxon>
        <taxon>Peronosporales</taxon>
        <taxon>Peronosporaceae</taxon>
        <taxon>Phytophthora</taxon>
    </lineage>
</organism>
<evidence type="ECO:0000313" key="2">
    <source>
        <dbReference type="Proteomes" id="UP001165083"/>
    </source>
</evidence>
<dbReference type="EMBL" id="BSXW01001160">
    <property type="protein sequence ID" value="GMF34180.1"/>
    <property type="molecule type" value="Genomic_DNA"/>
</dbReference>
<proteinExistence type="predicted"/>
<sequence length="182" mass="18926">MSAGRGMANADCMSSSWLTVEVIVENPRQQLPSPPTAMLCSQFVSLALAALLPARRLAHGSINDPMPTFSDIYNKNAPSAYKNGTPGQYTGTEGIKDLADAAGSTCGNTDANAAALAAPSNGLVTFDISAVHIGPCELWLDDTLIANTTNCWTTYADKTIPLDHSLCTGSKMPSALGLVGHA</sequence>